<dbReference type="AlphaFoldDB" id="A0A7S1NFI0"/>
<gene>
    <name evidence="1" type="ORF">EGYM00392_LOCUS25950</name>
</gene>
<name>A0A7S1NFI0_9EUGL</name>
<dbReference type="EMBL" id="HBGA01069364">
    <property type="protein sequence ID" value="CAD9014844.1"/>
    <property type="molecule type" value="Transcribed_RNA"/>
</dbReference>
<protein>
    <submittedName>
        <fullName evidence="1">Uncharacterized protein</fullName>
    </submittedName>
</protein>
<reference evidence="1" key="1">
    <citation type="submission" date="2021-01" db="EMBL/GenBank/DDBJ databases">
        <authorList>
            <person name="Corre E."/>
            <person name="Pelletier E."/>
            <person name="Niang G."/>
            <person name="Scheremetjew M."/>
            <person name="Finn R."/>
            <person name="Kale V."/>
            <person name="Holt S."/>
            <person name="Cochrane G."/>
            <person name="Meng A."/>
            <person name="Brown T."/>
            <person name="Cohen L."/>
        </authorList>
    </citation>
    <scope>NUCLEOTIDE SEQUENCE</scope>
    <source>
        <strain evidence="1">NIES-381</strain>
    </source>
</reference>
<organism evidence="1">
    <name type="scientific">Eutreptiella gymnastica</name>
    <dbReference type="NCBI Taxonomy" id="73025"/>
    <lineage>
        <taxon>Eukaryota</taxon>
        <taxon>Discoba</taxon>
        <taxon>Euglenozoa</taxon>
        <taxon>Euglenida</taxon>
        <taxon>Spirocuta</taxon>
        <taxon>Euglenophyceae</taxon>
        <taxon>Eutreptiales</taxon>
        <taxon>Eutreptiaceae</taxon>
        <taxon>Eutreptiella</taxon>
    </lineage>
</organism>
<accession>A0A7S1NFI0</accession>
<proteinExistence type="predicted"/>
<sequence length="331" mass="38138">MPMGDNPTSPPLMGGQYFEFIKKELAMSCPRPLKLPLSSHQSGQYVEVPWDYDATPALEYVAPRKYDWKQNTQEILEGHLDFVDTDLGAYTAPNREKCPGVKQGVKAAVKTIFKKPKNKLLKNSELQGEAPSTYTGRVRKQRAWAISQPIPHPCGTWIGIPRSGNVKYQQSMAEGAGYEFITPRHTSLDDDLRVSPRDTHYGSSACSTEELSDFSSYSKDQFYDSRYEIHRSCASSERGHQRRPQYRPGYSKLGLSYPYHGQAEYEHGHHHRRLDSKLRDECDFDEHWYHRDRSVHHTDDYMDEVVSAPYMEEAPRWGMEGMPGQRRVTLW</sequence>
<evidence type="ECO:0000313" key="1">
    <source>
        <dbReference type="EMBL" id="CAD9014844.1"/>
    </source>
</evidence>